<dbReference type="Gene3D" id="3.30.420.10">
    <property type="entry name" value="Ribonuclease H-like superfamily/Ribonuclease H"/>
    <property type="match status" value="1"/>
</dbReference>
<feature type="region of interest" description="Disordered" evidence="1">
    <location>
        <begin position="393"/>
        <end position="419"/>
    </location>
</feature>
<dbReference type="EMBL" id="BKCJ010000231">
    <property type="protein sequence ID" value="GEU31231.1"/>
    <property type="molecule type" value="Genomic_DNA"/>
</dbReference>
<gene>
    <name evidence="4" type="ORF">Tci_003209</name>
</gene>
<name>A0A6L2J347_TANCI</name>
<sequence length="552" mass="63848">MDEAYKSKYVVHPRSDKMYYDLRDRYWWLGIKKDIVKYVKRNIVTKLPRTSSGHDTIWVIVDRLTKSAYFLHMREAYKMDRLDGLYLNEIVARHGVPISIISNRDGRFTSRFWQLMQEALGTCLDMSTAYYPQTDDQGDHTIQTLEDMLRACIKDRLKAARDRQKSYTDKRRKPLKFSVAKSVASKRCSTLWEEREIIQILYHVDGGDFMRIMVIYGLLWLIIPFGSICEMFGSDGYAYLIFILIGSDRYVYPVLCLLERMGTPTKVYVLSCPNFSASAGRPFRCISDISLLISGDAKIESHSTEHPIVNDFVVINILEEDVEPKQIILDPNNQPMWESAKTVAPTPNTAIVEPNVDDNIVINNETIGGSFLYKSPNQAFKFIEDKVLFEHDRSTKSQNDHHQKSVSFADGSGSNTDNSRFMEKLKAMDSQIISLNEELQDIHNKYNEFREGNASRKHLNDDMPMCELREANYIQSEGYQNKNSFDLFSHQSLHDHNDSEKSLKELNNDVKNNLEDFKRRICSIRTVHWKLFARDDGKTTGVLPNKESKTVN</sequence>
<evidence type="ECO:0000259" key="3">
    <source>
        <dbReference type="Pfam" id="PF17921"/>
    </source>
</evidence>
<organism evidence="4">
    <name type="scientific">Tanacetum cinerariifolium</name>
    <name type="common">Dalmatian daisy</name>
    <name type="synonym">Chrysanthemum cinerariifolium</name>
    <dbReference type="NCBI Taxonomy" id="118510"/>
    <lineage>
        <taxon>Eukaryota</taxon>
        <taxon>Viridiplantae</taxon>
        <taxon>Streptophyta</taxon>
        <taxon>Embryophyta</taxon>
        <taxon>Tracheophyta</taxon>
        <taxon>Spermatophyta</taxon>
        <taxon>Magnoliopsida</taxon>
        <taxon>eudicotyledons</taxon>
        <taxon>Gunneridae</taxon>
        <taxon>Pentapetalae</taxon>
        <taxon>asterids</taxon>
        <taxon>campanulids</taxon>
        <taxon>Asterales</taxon>
        <taxon>Asteraceae</taxon>
        <taxon>Asteroideae</taxon>
        <taxon>Anthemideae</taxon>
        <taxon>Anthemidinae</taxon>
        <taxon>Tanacetum</taxon>
    </lineage>
</organism>
<keyword evidence="2" id="KW-1133">Transmembrane helix</keyword>
<evidence type="ECO:0000256" key="1">
    <source>
        <dbReference type="SAM" id="MobiDB-lite"/>
    </source>
</evidence>
<keyword evidence="4" id="KW-0695">RNA-directed DNA polymerase</keyword>
<dbReference type="Pfam" id="PF17921">
    <property type="entry name" value="Integrase_H2C2"/>
    <property type="match status" value="1"/>
</dbReference>
<proteinExistence type="predicted"/>
<evidence type="ECO:0000313" key="4">
    <source>
        <dbReference type="EMBL" id="GEU31231.1"/>
    </source>
</evidence>
<dbReference type="GO" id="GO:0003676">
    <property type="term" value="F:nucleic acid binding"/>
    <property type="evidence" value="ECO:0007669"/>
    <property type="project" value="InterPro"/>
</dbReference>
<feature type="compositionally biased region" description="Basic and acidic residues" evidence="1">
    <location>
        <begin position="393"/>
        <end position="403"/>
    </location>
</feature>
<dbReference type="Gene3D" id="1.10.340.70">
    <property type="match status" value="1"/>
</dbReference>
<feature type="domain" description="Integrase zinc-binding" evidence="3">
    <location>
        <begin position="2"/>
        <end position="41"/>
    </location>
</feature>
<dbReference type="InterPro" id="IPR036397">
    <property type="entry name" value="RNaseH_sf"/>
</dbReference>
<dbReference type="GO" id="GO:0003964">
    <property type="term" value="F:RNA-directed DNA polymerase activity"/>
    <property type="evidence" value="ECO:0007669"/>
    <property type="project" value="UniProtKB-KW"/>
</dbReference>
<accession>A0A6L2J347</accession>
<keyword evidence="4" id="KW-0808">Transferase</keyword>
<dbReference type="InterPro" id="IPR012337">
    <property type="entry name" value="RNaseH-like_sf"/>
</dbReference>
<comment type="caution">
    <text evidence="4">The sequence shown here is derived from an EMBL/GenBank/DDBJ whole genome shotgun (WGS) entry which is preliminary data.</text>
</comment>
<reference evidence="4" key="1">
    <citation type="journal article" date="2019" name="Sci. Rep.">
        <title>Draft genome of Tanacetum cinerariifolium, the natural source of mosquito coil.</title>
        <authorList>
            <person name="Yamashiro T."/>
            <person name="Shiraishi A."/>
            <person name="Satake H."/>
            <person name="Nakayama K."/>
        </authorList>
    </citation>
    <scope>NUCLEOTIDE SEQUENCE</scope>
</reference>
<dbReference type="InterPro" id="IPR041588">
    <property type="entry name" value="Integrase_H2C2"/>
</dbReference>
<dbReference type="PANTHER" id="PTHR35046:SF18">
    <property type="entry name" value="RNA-DIRECTED DNA POLYMERASE"/>
    <property type="match status" value="1"/>
</dbReference>
<keyword evidence="2" id="KW-0812">Transmembrane</keyword>
<dbReference type="SUPFAM" id="SSF53098">
    <property type="entry name" value="Ribonuclease H-like"/>
    <property type="match status" value="1"/>
</dbReference>
<keyword evidence="2" id="KW-0472">Membrane</keyword>
<keyword evidence="4" id="KW-0548">Nucleotidyltransferase</keyword>
<dbReference type="PANTHER" id="PTHR35046">
    <property type="entry name" value="ZINC KNUCKLE (CCHC-TYPE) FAMILY PROTEIN"/>
    <property type="match status" value="1"/>
</dbReference>
<protein>
    <submittedName>
        <fullName evidence="4">Putative reverse transcriptase domain-containing protein</fullName>
    </submittedName>
</protein>
<dbReference type="AlphaFoldDB" id="A0A6L2J347"/>
<evidence type="ECO:0000256" key="2">
    <source>
        <dbReference type="SAM" id="Phobius"/>
    </source>
</evidence>
<feature type="transmembrane region" description="Helical" evidence="2">
    <location>
        <begin position="213"/>
        <end position="233"/>
    </location>
</feature>